<name>A0ABR7YA28_9SPHI</name>
<proteinExistence type="predicted"/>
<dbReference type="PANTHER" id="PTHR43668">
    <property type="entry name" value="ALLANTOINASE"/>
    <property type="match status" value="1"/>
</dbReference>
<dbReference type="Proteomes" id="UP000651271">
    <property type="component" value="Unassembled WGS sequence"/>
</dbReference>
<dbReference type="Pfam" id="PF12890">
    <property type="entry name" value="DHOase"/>
    <property type="match status" value="1"/>
</dbReference>
<organism evidence="3 4">
    <name type="scientific">Sphingobacterium litopenaei</name>
    <dbReference type="NCBI Taxonomy" id="2763500"/>
    <lineage>
        <taxon>Bacteria</taxon>
        <taxon>Pseudomonadati</taxon>
        <taxon>Bacteroidota</taxon>
        <taxon>Sphingobacteriia</taxon>
        <taxon>Sphingobacteriales</taxon>
        <taxon>Sphingobacteriaceae</taxon>
        <taxon>Sphingobacterium</taxon>
    </lineage>
</organism>
<dbReference type="NCBIfam" id="TIGR00857">
    <property type="entry name" value="pyrC_multi"/>
    <property type="match status" value="1"/>
</dbReference>
<dbReference type="Gene3D" id="3.20.20.140">
    <property type="entry name" value="Metal-dependent hydrolases"/>
    <property type="match status" value="1"/>
</dbReference>
<keyword evidence="1" id="KW-0665">Pyrimidine biosynthesis</keyword>
<reference evidence="3 4" key="1">
    <citation type="submission" date="2020-08" db="EMBL/GenBank/DDBJ databases">
        <title>Sphingobacterium sp. DN04309 isolated from aquaculture water.</title>
        <authorList>
            <person name="Zhang M."/>
        </authorList>
    </citation>
    <scope>NUCLEOTIDE SEQUENCE [LARGE SCALE GENOMIC DNA]</scope>
    <source>
        <strain evidence="3 4">DN04309</strain>
    </source>
</reference>
<dbReference type="InterPro" id="IPR004722">
    <property type="entry name" value="DHOase"/>
</dbReference>
<dbReference type="InterPro" id="IPR011059">
    <property type="entry name" value="Metal-dep_hydrolase_composite"/>
</dbReference>
<dbReference type="SUPFAM" id="SSF51556">
    <property type="entry name" value="Metallo-dependent hydrolases"/>
    <property type="match status" value="1"/>
</dbReference>
<dbReference type="InterPro" id="IPR050138">
    <property type="entry name" value="DHOase/Allantoinase_Hydrolase"/>
</dbReference>
<protein>
    <submittedName>
        <fullName evidence="3">Dihydroorotase</fullName>
    </submittedName>
</protein>
<dbReference type="InterPro" id="IPR024403">
    <property type="entry name" value="DHOase_cat"/>
</dbReference>
<sequence length="421" mass="44788">MSTFLITSAKLISPGHALNGQQVDILIKDGVIADIADQLKVSDNIQTINAVGSVVSAGFFDLNVNIGEPGYETKEDISTGTAAAAAGGFTGIAVHPNTNPSIQSRAEVSLVVNAAKGNLVDVHPIGAISKKREGNELAELYDMKINGAIAFCDGTRSVQQAGLMGRALLYSKGFNGLIISFAQDESVAGGNQMNEGVMSTYLGMKGIPNLAEALMVSRDLYLAEYNEAPIHFTTISTAESVELIKKAKAKGLKVTCDVAAHNLVFTDDDVIGFDSNYKVSPPLRTKNDVKALLKGLKEGVIDAVVSQHTPQEIEFKAVEFHIAKNGITGLQTVIPLLVKAGLSDEQIVDKLVIGSRNVVGLELPTIEKGAKANLVVFDSKEKWTFDEKSNKSKGKNNPLFGSELVGKVKLVANNNQLIINN</sequence>
<evidence type="ECO:0000259" key="2">
    <source>
        <dbReference type="Pfam" id="PF12890"/>
    </source>
</evidence>
<dbReference type="InterPro" id="IPR032466">
    <property type="entry name" value="Metal_Hydrolase"/>
</dbReference>
<dbReference type="CDD" id="cd01317">
    <property type="entry name" value="DHOase_IIa"/>
    <property type="match status" value="1"/>
</dbReference>
<feature type="domain" description="Dihydroorotase catalytic" evidence="2">
    <location>
        <begin position="53"/>
        <end position="240"/>
    </location>
</feature>
<dbReference type="EMBL" id="JACOIJ010000001">
    <property type="protein sequence ID" value="MBD1428150.1"/>
    <property type="molecule type" value="Genomic_DNA"/>
</dbReference>
<evidence type="ECO:0000313" key="4">
    <source>
        <dbReference type="Proteomes" id="UP000651271"/>
    </source>
</evidence>
<evidence type="ECO:0000313" key="3">
    <source>
        <dbReference type="EMBL" id="MBD1428150.1"/>
    </source>
</evidence>
<keyword evidence="4" id="KW-1185">Reference proteome</keyword>
<dbReference type="Gene3D" id="2.30.40.10">
    <property type="entry name" value="Urease, subunit C, domain 1"/>
    <property type="match status" value="1"/>
</dbReference>
<comment type="caution">
    <text evidence="3">The sequence shown here is derived from an EMBL/GenBank/DDBJ whole genome shotgun (WGS) entry which is preliminary data.</text>
</comment>
<evidence type="ECO:0000256" key="1">
    <source>
        <dbReference type="ARBA" id="ARBA00022975"/>
    </source>
</evidence>
<gene>
    <name evidence="3" type="ORF">H8B04_00995</name>
</gene>
<dbReference type="RefSeq" id="WP_190301160.1">
    <property type="nucleotide sequence ID" value="NZ_JACOIJ010000001.1"/>
</dbReference>
<accession>A0ABR7YA28</accession>
<dbReference type="PANTHER" id="PTHR43668:SF2">
    <property type="entry name" value="ALLANTOINASE"/>
    <property type="match status" value="1"/>
</dbReference>
<dbReference type="SUPFAM" id="SSF51338">
    <property type="entry name" value="Composite domain of metallo-dependent hydrolases"/>
    <property type="match status" value="1"/>
</dbReference>